<dbReference type="GO" id="GO:0015347">
    <property type="term" value="F:sodium-independent organic anion transmembrane transporter activity"/>
    <property type="evidence" value="ECO:0007669"/>
    <property type="project" value="TreeGrafter"/>
</dbReference>
<dbReference type="PANTHER" id="PTHR11388">
    <property type="entry name" value="ORGANIC ANION TRANSPORTER"/>
    <property type="match status" value="1"/>
</dbReference>
<evidence type="ECO:0000256" key="2">
    <source>
        <dbReference type="SAM" id="Phobius"/>
    </source>
</evidence>
<keyword evidence="2" id="KW-0812">Transmembrane</keyword>
<evidence type="ECO:0000313" key="4">
    <source>
        <dbReference type="EMBL" id="CAD7667030.1"/>
    </source>
</evidence>
<keyword evidence="5" id="KW-1185">Reference proteome</keyword>
<name>A0A7R9MWR5_9ACAR</name>
<keyword evidence="3" id="KW-0732">Signal</keyword>
<dbReference type="EMBL" id="OC971888">
    <property type="protein sequence ID" value="CAD7667030.1"/>
    <property type="molecule type" value="Genomic_DNA"/>
</dbReference>
<accession>A0A7R9MWR5</accession>
<evidence type="ECO:0000256" key="3">
    <source>
        <dbReference type="SAM" id="SignalP"/>
    </source>
</evidence>
<feature type="transmembrane region" description="Helical" evidence="2">
    <location>
        <begin position="50"/>
        <end position="71"/>
    </location>
</feature>
<organism evidence="4">
    <name type="scientific">Oppiella nova</name>
    <dbReference type="NCBI Taxonomy" id="334625"/>
    <lineage>
        <taxon>Eukaryota</taxon>
        <taxon>Metazoa</taxon>
        <taxon>Ecdysozoa</taxon>
        <taxon>Arthropoda</taxon>
        <taxon>Chelicerata</taxon>
        <taxon>Arachnida</taxon>
        <taxon>Acari</taxon>
        <taxon>Acariformes</taxon>
        <taxon>Sarcoptiformes</taxon>
        <taxon>Oribatida</taxon>
        <taxon>Brachypylina</taxon>
        <taxon>Oppioidea</taxon>
        <taxon>Oppiidae</taxon>
        <taxon>Oppiella</taxon>
    </lineage>
</organism>
<dbReference type="GO" id="GO:0043252">
    <property type="term" value="P:sodium-independent organic anion transport"/>
    <property type="evidence" value="ECO:0007669"/>
    <property type="project" value="TreeGrafter"/>
</dbReference>
<gene>
    <name evidence="4" type="ORF">ONB1V03_LOCUS23208</name>
</gene>
<evidence type="ECO:0000313" key="5">
    <source>
        <dbReference type="Proteomes" id="UP000728032"/>
    </source>
</evidence>
<proteinExistence type="predicted"/>
<keyword evidence="2" id="KW-1133">Transmembrane helix</keyword>
<keyword evidence="2" id="KW-0472">Membrane</keyword>
<dbReference type="PANTHER" id="PTHR11388:SF76">
    <property type="entry name" value="SOLUTE CARRIER ORGANIC ANION TRANSPORTER FAMILY MEMBER"/>
    <property type="match status" value="1"/>
</dbReference>
<dbReference type="Pfam" id="PF03137">
    <property type="entry name" value="OATP"/>
    <property type="match status" value="1"/>
</dbReference>
<dbReference type="EMBL" id="CAJPVJ010057063">
    <property type="protein sequence ID" value="CAG2183788.1"/>
    <property type="molecule type" value="Genomic_DNA"/>
</dbReference>
<evidence type="ECO:0000256" key="1">
    <source>
        <dbReference type="SAM" id="MobiDB-lite"/>
    </source>
</evidence>
<reference evidence="4" key="1">
    <citation type="submission" date="2020-11" db="EMBL/GenBank/DDBJ databases">
        <authorList>
            <person name="Tran Van P."/>
        </authorList>
    </citation>
    <scope>NUCLEOTIDE SEQUENCE</scope>
</reference>
<dbReference type="AlphaFoldDB" id="A0A7R9MWR5"/>
<dbReference type="OrthoDB" id="6435832at2759"/>
<dbReference type="InterPro" id="IPR004156">
    <property type="entry name" value="OATP"/>
</dbReference>
<sequence>MTVFMSIFAFIPNPLVYGAVADASCLIWESSCGQRGNCWAYDTPTFRRRLHGLTLGLYFFGSLFDIIVIFLSSRIKNLYDDDVDGQESDSLSDMKLNTIGGQTSQPN</sequence>
<protein>
    <submittedName>
        <fullName evidence="4">Uncharacterized protein</fullName>
    </submittedName>
</protein>
<feature type="signal peptide" evidence="3">
    <location>
        <begin position="1"/>
        <end position="18"/>
    </location>
</feature>
<feature type="region of interest" description="Disordered" evidence="1">
    <location>
        <begin position="84"/>
        <end position="107"/>
    </location>
</feature>
<feature type="chain" id="PRO_5036403698" evidence="3">
    <location>
        <begin position="19"/>
        <end position="107"/>
    </location>
</feature>
<dbReference type="GO" id="GO:0016323">
    <property type="term" value="C:basolateral plasma membrane"/>
    <property type="evidence" value="ECO:0007669"/>
    <property type="project" value="TreeGrafter"/>
</dbReference>
<dbReference type="Proteomes" id="UP000728032">
    <property type="component" value="Unassembled WGS sequence"/>
</dbReference>